<dbReference type="InterPro" id="IPR053137">
    <property type="entry name" value="NLR-like"/>
</dbReference>
<protein>
    <recommendedName>
        <fullName evidence="2">NB-ARC domain-containing protein</fullName>
    </recommendedName>
</protein>
<dbReference type="PANTHER" id="PTHR46082">
    <property type="entry name" value="ATP/GTP-BINDING PROTEIN-RELATED"/>
    <property type="match status" value="1"/>
</dbReference>
<name>A0A1B8A989_FUSPO</name>
<evidence type="ECO:0000259" key="2">
    <source>
        <dbReference type="Pfam" id="PF00931"/>
    </source>
</evidence>
<dbReference type="Pfam" id="PF13424">
    <property type="entry name" value="TPR_12"/>
    <property type="match status" value="6"/>
</dbReference>
<dbReference type="InterPro" id="IPR011990">
    <property type="entry name" value="TPR-like_helical_dom_sf"/>
</dbReference>
<dbReference type="GO" id="GO:0043531">
    <property type="term" value="F:ADP binding"/>
    <property type="evidence" value="ECO:0007669"/>
    <property type="project" value="InterPro"/>
</dbReference>
<evidence type="ECO:0000256" key="1">
    <source>
        <dbReference type="SAM" id="MobiDB-lite"/>
    </source>
</evidence>
<comment type="caution">
    <text evidence="3">The sequence shown here is derived from an EMBL/GenBank/DDBJ whole genome shotgun (WGS) entry which is preliminary data.</text>
</comment>
<proteinExistence type="predicted"/>
<dbReference type="Gene3D" id="1.25.40.10">
    <property type="entry name" value="Tetratricopeptide repeat domain"/>
    <property type="match status" value="4"/>
</dbReference>
<dbReference type="PANTHER" id="PTHR46082:SF6">
    <property type="entry name" value="AAA+ ATPASE DOMAIN-CONTAINING PROTEIN-RELATED"/>
    <property type="match status" value="1"/>
</dbReference>
<feature type="domain" description="NB-ARC" evidence="2">
    <location>
        <begin position="194"/>
        <end position="361"/>
    </location>
</feature>
<dbReference type="OMA" id="KLDMQVM"/>
<dbReference type="Pfam" id="PF00931">
    <property type="entry name" value="NB-ARC"/>
    <property type="match status" value="1"/>
</dbReference>
<dbReference type="AlphaFoldDB" id="A0A1B8A989"/>
<keyword evidence="4" id="KW-1185">Reference proteome</keyword>
<dbReference type="STRING" id="36050.A0A1B8A989"/>
<dbReference type="SUPFAM" id="SSF48452">
    <property type="entry name" value="TPR-like"/>
    <property type="match status" value="2"/>
</dbReference>
<gene>
    <name evidence="3" type="ORF">FPOA_12427</name>
</gene>
<dbReference type="EMBL" id="LYXU01000051">
    <property type="protein sequence ID" value="OBS17033.1"/>
    <property type="molecule type" value="Genomic_DNA"/>
</dbReference>
<dbReference type="PRINTS" id="PR00381">
    <property type="entry name" value="KINESINLIGHT"/>
</dbReference>
<dbReference type="Gene3D" id="3.40.50.300">
    <property type="entry name" value="P-loop containing nucleotide triphosphate hydrolases"/>
    <property type="match status" value="1"/>
</dbReference>
<accession>A0A1B8A989</accession>
<dbReference type="SUPFAM" id="SSF52540">
    <property type="entry name" value="P-loop containing nucleoside triphosphate hydrolases"/>
    <property type="match status" value="1"/>
</dbReference>
<dbReference type="InterPro" id="IPR019734">
    <property type="entry name" value="TPR_rpt"/>
</dbReference>
<evidence type="ECO:0000313" key="3">
    <source>
        <dbReference type="EMBL" id="OBS17033.1"/>
    </source>
</evidence>
<dbReference type="Proteomes" id="UP000091967">
    <property type="component" value="Unassembled WGS sequence"/>
</dbReference>
<sequence>MEGLGVAANIIAVIDLSAKVATLCFQYSKDVSSARADIERLRNQVEHLGTTLRATQCLVEGTKSLSLSISKGLVGSFRSCIADLERLEKKLDPNPVRTAMRRYGIRALKWPFNSKEVDQLLAGLDRHEKTILLGLQVDQTAILVDMHERVKRLGLQPTEDASVSRKPHFMMPFTPDPDFVHRPMIEKWMQDKYSQPSQRMALVGMGGFGKSQLAIQFAHHVYAAEPGTSVFWVHGRSKATFEESYRALADVLALPRRHEPEVNVLALVRDWLQRDDINPWLMVVDNADDIKLFFLDKGHGDALQDRVASYLPKSTKGKILVTSRSLDAAEKLVGGSQATLRIPTMGEEQALELLQRRLENKTDEAAAKDLVRTLDCIPLAVNQAAAYINRRSPRVTTKSYLNEFYRSEKRRDSLLRSDKGDLGRQDGVSNSVVVTWQVTFEQIRREQPRAANLLSLMSQFQAQNIPEIMLHSYNDDDEDTTADEGNDVDGIDTGSESDGESERTGFENDMDVLRGYSLVHISTVGLCEMHSLVQFCTRSWISEYGDPAKWSRLFMKLAADHFPSGAFETWAVCQSLLPHVEPLVERKPREESIVTNWAEVLTNISWYMLMIGEYTRAETLAKAAVQARICINGLDHPSTLTSMANLASTYRNQGRWEEAEKLGVEVMETRKAKLGVDHPSTLTSMANLASTFWNQGRWEEAEKLFVEVMETRKAKLGVDHPDTLTSMANLASTFWNQGRWEEAEKLGVEVMETRKAKLGVDHPDTLTSMANLASTYRNQGRWEEAEKLEVEVMETSKAKLSVDHPDTLTIMANLASTYRNQGRWEEAEKLFVEVMETRKAKLGVDHPDTLTSMANLASTYRNQGRWEEAEKLEVEVMETSKAKLGVDHPDTLTSMANLASTFWNQGRWEEAEKLEVEVMETRKAKLGVDHPGTLTSMANLASTYSNQGRWEEAEKLGVEVMETRKAKLGVDHPDTLTSMANLASTYRNQGRWEEAEKLEVEVMETSKAKLSVDHPDTLTIMANLASTYRNQGRWEEAEKLFVEVMETRKAKLGVDHPDTLTSMANLASTYRNQGRWEEAEKLEVEVMETSKAKLGVDHPDTLTSMANLASTFWNQGRWEEAEKLEVEVMETRKAKLGVDHPGTLTSMANLASTYSNQGRWEEAEKLGVEVMETRKAKLGVDHPSTLTSMANLAFTWHSQGRLEDSLTLMQGCAHLRQKKLGHAHPHTQSSVTTLHSWQASRLALEGASSY</sequence>
<dbReference type="InterPro" id="IPR027417">
    <property type="entry name" value="P-loop_NTPase"/>
</dbReference>
<feature type="compositionally biased region" description="Acidic residues" evidence="1">
    <location>
        <begin position="475"/>
        <end position="499"/>
    </location>
</feature>
<evidence type="ECO:0000313" key="4">
    <source>
        <dbReference type="Proteomes" id="UP000091967"/>
    </source>
</evidence>
<feature type="region of interest" description="Disordered" evidence="1">
    <location>
        <begin position="473"/>
        <end position="506"/>
    </location>
</feature>
<reference evidence="3 4" key="1">
    <citation type="submission" date="2016-06" db="EMBL/GenBank/DDBJ databases">
        <title>Living apart together: crosstalk between the core and supernumerary genomes in a fungal plant pathogen.</title>
        <authorList>
            <person name="Vanheule A."/>
            <person name="Audenaert K."/>
            <person name="Warris S."/>
            <person name="Van De Geest H."/>
            <person name="Schijlen E."/>
            <person name="Hofte M."/>
            <person name="De Saeger S."/>
            <person name="Haesaert G."/>
            <person name="Waalwijk C."/>
            <person name="Van Der Lee T."/>
        </authorList>
    </citation>
    <scope>NUCLEOTIDE SEQUENCE [LARGE SCALE GENOMIC DNA]</scope>
    <source>
        <strain evidence="3 4">2516</strain>
    </source>
</reference>
<dbReference type="Pfam" id="PF13374">
    <property type="entry name" value="TPR_10"/>
    <property type="match status" value="3"/>
</dbReference>
<dbReference type="SMART" id="SM00028">
    <property type="entry name" value="TPR"/>
    <property type="match status" value="6"/>
</dbReference>
<dbReference type="NCBIfam" id="NF040586">
    <property type="entry name" value="FxSxx_TPR"/>
    <property type="match status" value="1"/>
</dbReference>
<dbReference type="InterPro" id="IPR002182">
    <property type="entry name" value="NB-ARC"/>
</dbReference>
<organism evidence="3 4">
    <name type="scientific">Fusarium poae</name>
    <dbReference type="NCBI Taxonomy" id="36050"/>
    <lineage>
        <taxon>Eukaryota</taxon>
        <taxon>Fungi</taxon>
        <taxon>Dikarya</taxon>
        <taxon>Ascomycota</taxon>
        <taxon>Pezizomycotina</taxon>
        <taxon>Sordariomycetes</taxon>
        <taxon>Hypocreomycetidae</taxon>
        <taxon>Hypocreales</taxon>
        <taxon>Nectriaceae</taxon>
        <taxon>Fusarium</taxon>
    </lineage>
</organism>